<evidence type="ECO:0000256" key="1">
    <source>
        <dbReference type="SAM" id="MobiDB-lite"/>
    </source>
</evidence>
<sequence length="441" mass="47875">MPPTSTPSQTKTSTSRTSSSTCTYTEGPTPVIVVTKEGTTLSQFQELVNSLPVDKESETLTDSYLANWAYIGEMDRCTAEKLWDNPIVEAMTLNRPIVIFESNDVDPNTISPNAPLAKLSVVSNTDYNSTAAASRRQTPGSEATLSERTLAGDKRYVYQSGNGTHLRWIAGQSRQRRNLGQFYDFEEYLYDDRSLKPPDVFPPLIYVVDTSFLTTHQDISSRVRSVIAVSGNDGDVDISHGTCMTSIAAGYWTGVYKDADIVLVQARFNQGQVAVAVDSVIKAFGAVMRDVQELGLGGKAVVSMSFGAPARYLWWDDSQPVFETHNTDAIGVYLHALFELGVAAAASAGNLANNRDAADFAKLEAHTLRRNGGTNSPLVVVGNADDSGNRYITSNHVDTFGAGILTLYAPGVDILCAVKTATDAWGKESPARRRPRPPRRA</sequence>
<dbReference type="GO" id="GO:0006508">
    <property type="term" value="P:proteolysis"/>
    <property type="evidence" value="ECO:0007669"/>
    <property type="project" value="InterPro"/>
</dbReference>
<accession>A0AAN7C3E3</accession>
<feature type="compositionally biased region" description="Low complexity" evidence="1">
    <location>
        <begin position="1"/>
        <end position="25"/>
    </location>
</feature>
<comment type="caution">
    <text evidence="2">The sequence shown here is derived from an EMBL/GenBank/DDBJ whole genome shotgun (WGS) entry which is preliminary data.</text>
</comment>
<name>A0AAN7C3E3_9PEZI</name>
<reference evidence="2" key="2">
    <citation type="submission" date="2023-05" db="EMBL/GenBank/DDBJ databases">
        <authorList>
            <consortium name="Lawrence Berkeley National Laboratory"/>
            <person name="Steindorff A."/>
            <person name="Hensen N."/>
            <person name="Bonometti L."/>
            <person name="Westerberg I."/>
            <person name="Brannstrom I.O."/>
            <person name="Guillou S."/>
            <person name="Cros-Aarteil S."/>
            <person name="Calhoun S."/>
            <person name="Haridas S."/>
            <person name="Kuo A."/>
            <person name="Mondo S."/>
            <person name="Pangilinan J."/>
            <person name="Riley R."/>
            <person name="Labutti K."/>
            <person name="Andreopoulos B."/>
            <person name="Lipzen A."/>
            <person name="Chen C."/>
            <person name="Yanf M."/>
            <person name="Daum C."/>
            <person name="Ng V."/>
            <person name="Clum A."/>
            <person name="Ohm R."/>
            <person name="Martin F."/>
            <person name="Silar P."/>
            <person name="Natvig D."/>
            <person name="Lalanne C."/>
            <person name="Gautier V."/>
            <person name="Ament-Velasquez S.L."/>
            <person name="Kruys A."/>
            <person name="Hutchinson M.I."/>
            <person name="Powell A.J."/>
            <person name="Barry K."/>
            <person name="Miller A.N."/>
            <person name="Grigoriev I.V."/>
            <person name="Debuchy R."/>
            <person name="Gladieux P."/>
            <person name="Thoren M.H."/>
            <person name="Johannesson H."/>
        </authorList>
    </citation>
    <scope>NUCLEOTIDE SEQUENCE</scope>
    <source>
        <strain evidence="2">CBS 532.94</strain>
    </source>
</reference>
<protein>
    <submittedName>
        <fullName evidence="2">Peptidase S8/S53 domain-containing protein</fullName>
    </submittedName>
</protein>
<dbReference type="GO" id="GO:0004252">
    <property type="term" value="F:serine-type endopeptidase activity"/>
    <property type="evidence" value="ECO:0007669"/>
    <property type="project" value="InterPro"/>
</dbReference>
<dbReference type="InterPro" id="IPR036852">
    <property type="entry name" value="Peptidase_S8/S53_dom_sf"/>
</dbReference>
<dbReference type="Gene3D" id="3.40.50.200">
    <property type="entry name" value="Peptidase S8/S53 domain"/>
    <property type="match status" value="1"/>
</dbReference>
<proteinExistence type="predicted"/>
<evidence type="ECO:0000313" key="3">
    <source>
        <dbReference type="Proteomes" id="UP001303760"/>
    </source>
</evidence>
<dbReference type="AlphaFoldDB" id="A0AAN7C3E3"/>
<dbReference type="SUPFAM" id="SSF52743">
    <property type="entry name" value="Subtilisin-like"/>
    <property type="match status" value="1"/>
</dbReference>
<feature type="region of interest" description="Disordered" evidence="1">
    <location>
        <begin position="1"/>
        <end position="26"/>
    </location>
</feature>
<evidence type="ECO:0000313" key="2">
    <source>
        <dbReference type="EMBL" id="KAK4234520.1"/>
    </source>
</evidence>
<gene>
    <name evidence="2" type="ORF">C8A03DRAFT_37695</name>
</gene>
<keyword evidence="3" id="KW-1185">Reference proteome</keyword>
<dbReference type="Proteomes" id="UP001303760">
    <property type="component" value="Unassembled WGS sequence"/>
</dbReference>
<reference evidence="2" key="1">
    <citation type="journal article" date="2023" name="Mol. Phylogenet. Evol.">
        <title>Genome-scale phylogeny and comparative genomics of the fungal order Sordariales.</title>
        <authorList>
            <person name="Hensen N."/>
            <person name="Bonometti L."/>
            <person name="Westerberg I."/>
            <person name="Brannstrom I.O."/>
            <person name="Guillou S."/>
            <person name="Cros-Aarteil S."/>
            <person name="Calhoun S."/>
            <person name="Haridas S."/>
            <person name="Kuo A."/>
            <person name="Mondo S."/>
            <person name="Pangilinan J."/>
            <person name="Riley R."/>
            <person name="LaButti K."/>
            <person name="Andreopoulos B."/>
            <person name="Lipzen A."/>
            <person name="Chen C."/>
            <person name="Yan M."/>
            <person name="Daum C."/>
            <person name="Ng V."/>
            <person name="Clum A."/>
            <person name="Steindorff A."/>
            <person name="Ohm R.A."/>
            <person name="Martin F."/>
            <person name="Silar P."/>
            <person name="Natvig D.O."/>
            <person name="Lalanne C."/>
            <person name="Gautier V."/>
            <person name="Ament-Velasquez S.L."/>
            <person name="Kruys A."/>
            <person name="Hutchinson M.I."/>
            <person name="Powell A.J."/>
            <person name="Barry K."/>
            <person name="Miller A.N."/>
            <person name="Grigoriev I.V."/>
            <person name="Debuchy R."/>
            <person name="Gladieux P."/>
            <person name="Hiltunen Thoren M."/>
            <person name="Johannesson H."/>
        </authorList>
    </citation>
    <scope>NUCLEOTIDE SEQUENCE</scope>
    <source>
        <strain evidence="2">CBS 532.94</strain>
    </source>
</reference>
<dbReference type="EMBL" id="MU860358">
    <property type="protein sequence ID" value="KAK4234520.1"/>
    <property type="molecule type" value="Genomic_DNA"/>
</dbReference>
<organism evidence="2 3">
    <name type="scientific">Achaetomium macrosporum</name>
    <dbReference type="NCBI Taxonomy" id="79813"/>
    <lineage>
        <taxon>Eukaryota</taxon>
        <taxon>Fungi</taxon>
        <taxon>Dikarya</taxon>
        <taxon>Ascomycota</taxon>
        <taxon>Pezizomycotina</taxon>
        <taxon>Sordariomycetes</taxon>
        <taxon>Sordariomycetidae</taxon>
        <taxon>Sordariales</taxon>
        <taxon>Chaetomiaceae</taxon>
        <taxon>Achaetomium</taxon>
    </lineage>
</organism>